<dbReference type="VEuPathDB" id="FungiDB:CJI96_0002431"/>
<dbReference type="GO" id="GO:0042026">
    <property type="term" value="P:protein refolding"/>
    <property type="evidence" value="ECO:0007669"/>
    <property type="project" value="TreeGrafter"/>
</dbReference>
<dbReference type="PANTHER" id="PTHR43096">
    <property type="entry name" value="DNAJ HOMOLOG 1, MITOCHONDRIAL-RELATED"/>
    <property type="match status" value="1"/>
</dbReference>
<dbReference type="SMART" id="SM00271">
    <property type="entry name" value="DnaJ"/>
    <property type="match status" value="1"/>
</dbReference>
<dbReference type="Proteomes" id="UP000037122">
    <property type="component" value="Unassembled WGS sequence"/>
</dbReference>
<dbReference type="AlphaFoldDB" id="A0A0L0NPA0"/>
<feature type="region of interest" description="Disordered" evidence="1">
    <location>
        <begin position="380"/>
        <end position="418"/>
    </location>
</feature>
<sequence>MVTTYYAVLGVTPGASPDEIKRQFKKLAVKYHPDKTDDAKHHEMFLEINKAYETLRDEESRKAYDDKNGIFRTTSGPSAYSEAYNYNFKTNYPGTSYGRGTSYYSFFQHNYRSYTDAARNHFDNKSSRKDDDAASAAAKLAQKKMREDLERRRQEQLFEAQRQKQEQERRDREKKLREQMEQQLQEQMERARQERKMREEELYLRAKADHHRRQWNQFYEISESDSDTRENESGNREDEPIIVEDEDVSSDNFEDCHASPPQANGHEDSTVLEDKEIQGKANHTYVKRECPTSRSSTEPEIVEVTSNDDESTRNHQDDFTSGKGPASPKRPLFEDFDDDVPTSANKKPAKNIDLSELRLSLGTSIDDTNFNDILDSLPRTFGAGTEKPPSPDRIRKSSNSVHRMPNKRAKFSGPSHGYTDGRARAQTLHTPVNKVPSKRNNSITVTDLSPEYDERKLMFTTQPPNINMTSDLTTEEWLRYTNAIHEYERGFAAFRSAVLEHQLLRFQKDERHHDTIYDDTSCLDAFLSTLFNDMLIFQNYGRALQEFRNVVKTFRDNCELKREIEARDNIRI</sequence>
<dbReference type="EMBL" id="LGST01000064">
    <property type="protein sequence ID" value="KND95849.1"/>
    <property type="molecule type" value="Genomic_DNA"/>
</dbReference>
<feature type="compositionally biased region" description="Basic and acidic residues" evidence="1">
    <location>
        <begin position="226"/>
        <end position="239"/>
    </location>
</feature>
<comment type="caution">
    <text evidence="3">The sequence shown here is derived from an EMBL/GenBank/DDBJ whole genome shotgun (WGS) entry which is preliminary data.</text>
</comment>
<feature type="compositionally biased region" description="Basic and acidic residues" evidence="1">
    <location>
        <begin position="144"/>
        <end position="180"/>
    </location>
</feature>
<dbReference type="PROSITE" id="PS50076">
    <property type="entry name" value="DNAJ_2"/>
    <property type="match status" value="1"/>
</dbReference>
<evidence type="ECO:0000256" key="1">
    <source>
        <dbReference type="SAM" id="MobiDB-lite"/>
    </source>
</evidence>
<dbReference type="VEuPathDB" id="FungiDB:QG37_07801"/>
<evidence type="ECO:0000259" key="2">
    <source>
        <dbReference type="PROSITE" id="PS50076"/>
    </source>
</evidence>
<feature type="domain" description="J" evidence="2">
    <location>
        <begin position="4"/>
        <end position="68"/>
    </location>
</feature>
<dbReference type="GO" id="GO:0051082">
    <property type="term" value="F:unfolded protein binding"/>
    <property type="evidence" value="ECO:0007669"/>
    <property type="project" value="TreeGrafter"/>
</dbReference>
<dbReference type="VEuPathDB" id="FungiDB:CJI97_003977"/>
<feature type="region of interest" description="Disordered" evidence="1">
    <location>
        <begin position="122"/>
        <end position="193"/>
    </location>
</feature>
<dbReference type="VEuPathDB" id="FungiDB:B9J08_004047"/>
<dbReference type="VEuPathDB" id="FungiDB:CJJ07_001848"/>
<reference evidence="4" key="1">
    <citation type="journal article" date="2015" name="BMC Genomics">
        <title>Draft genome of a commonly misdiagnosed multidrug resistant pathogen Candida auris.</title>
        <authorList>
            <person name="Chatterjee S."/>
            <person name="Alampalli S.V."/>
            <person name="Nageshan R.K."/>
            <person name="Chettiar S.T."/>
            <person name="Joshi S."/>
            <person name="Tatu U.S."/>
        </authorList>
    </citation>
    <scope>NUCLEOTIDE SEQUENCE [LARGE SCALE GENOMIC DNA]</scope>
    <source>
        <strain evidence="4">6684</strain>
    </source>
</reference>
<dbReference type="PRINTS" id="PR00625">
    <property type="entry name" value="JDOMAIN"/>
</dbReference>
<evidence type="ECO:0000313" key="4">
    <source>
        <dbReference type="Proteomes" id="UP000037122"/>
    </source>
</evidence>
<name>A0A0L0NPA0_CANAR</name>
<dbReference type="Gene3D" id="1.10.287.110">
    <property type="entry name" value="DnaJ domain"/>
    <property type="match status" value="1"/>
</dbReference>
<feature type="compositionally biased region" description="Acidic residues" evidence="1">
    <location>
        <begin position="240"/>
        <end position="253"/>
    </location>
</feature>
<feature type="compositionally biased region" description="Basic and acidic residues" evidence="1">
    <location>
        <begin position="122"/>
        <end position="132"/>
    </location>
</feature>
<protein>
    <recommendedName>
        <fullName evidence="2">J domain-containing protein</fullName>
    </recommendedName>
</protein>
<evidence type="ECO:0000313" key="3">
    <source>
        <dbReference type="EMBL" id="KND95849.1"/>
    </source>
</evidence>
<dbReference type="VEuPathDB" id="FungiDB:CJJ09_000211"/>
<dbReference type="GO" id="GO:0005737">
    <property type="term" value="C:cytoplasm"/>
    <property type="evidence" value="ECO:0007669"/>
    <property type="project" value="TreeGrafter"/>
</dbReference>
<dbReference type="PANTHER" id="PTHR43096:SF58">
    <property type="entry name" value="CHAPERONE DNAJ-DOMAIN SUPERFAMILY PROTEIN"/>
    <property type="match status" value="1"/>
</dbReference>
<feature type="region of interest" description="Disordered" evidence="1">
    <location>
        <begin position="217"/>
        <end position="347"/>
    </location>
</feature>
<feature type="compositionally biased region" description="Basic and acidic residues" evidence="1">
    <location>
        <begin position="310"/>
        <end position="320"/>
    </location>
</feature>
<feature type="compositionally biased region" description="Basic and acidic residues" evidence="1">
    <location>
        <begin position="265"/>
        <end position="278"/>
    </location>
</feature>
<dbReference type="InterPro" id="IPR001623">
    <property type="entry name" value="DnaJ_domain"/>
</dbReference>
<dbReference type="CDD" id="cd06257">
    <property type="entry name" value="DnaJ"/>
    <property type="match status" value="1"/>
</dbReference>
<accession>A0A0L0NPA0</accession>
<dbReference type="SUPFAM" id="SSF46565">
    <property type="entry name" value="Chaperone J-domain"/>
    <property type="match status" value="1"/>
</dbReference>
<proteinExistence type="predicted"/>
<organism evidence="3 4">
    <name type="scientific">Candidozyma auris</name>
    <name type="common">Yeast</name>
    <name type="synonym">Candida auris</name>
    <dbReference type="NCBI Taxonomy" id="498019"/>
    <lineage>
        <taxon>Eukaryota</taxon>
        <taxon>Fungi</taxon>
        <taxon>Dikarya</taxon>
        <taxon>Ascomycota</taxon>
        <taxon>Saccharomycotina</taxon>
        <taxon>Pichiomycetes</taxon>
        <taxon>Metschnikowiaceae</taxon>
        <taxon>Candidozyma</taxon>
    </lineage>
</organism>
<dbReference type="Pfam" id="PF00226">
    <property type="entry name" value="DnaJ"/>
    <property type="match status" value="1"/>
</dbReference>
<gene>
    <name evidence="3" type="ORF">QG37_07801</name>
</gene>
<dbReference type="InterPro" id="IPR036869">
    <property type="entry name" value="J_dom_sf"/>
</dbReference>